<proteinExistence type="predicted"/>
<dbReference type="RefSeq" id="WP_378069248.1">
    <property type="nucleotide sequence ID" value="NZ_JBHSBL010000019.1"/>
</dbReference>
<name>A0ABV8IZS3_9ACTN</name>
<organism evidence="2 3">
    <name type="scientific">Actinoplanes subglobosus</name>
    <dbReference type="NCBI Taxonomy" id="1547892"/>
    <lineage>
        <taxon>Bacteria</taxon>
        <taxon>Bacillati</taxon>
        <taxon>Actinomycetota</taxon>
        <taxon>Actinomycetes</taxon>
        <taxon>Micromonosporales</taxon>
        <taxon>Micromonosporaceae</taxon>
        <taxon>Actinoplanes</taxon>
    </lineage>
</organism>
<gene>
    <name evidence="2" type="ORF">ACFO0C_25760</name>
</gene>
<keyword evidence="1" id="KW-0472">Membrane</keyword>
<evidence type="ECO:0000313" key="2">
    <source>
        <dbReference type="EMBL" id="MFC4068348.1"/>
    </source>
</evidence>
<comment type="caution">
    <text evidence="2">The sequence shown here is derived from an EMBL/GenBank/DDBJ whole genome shotgun (WGS) entry which is preliminary data.</text>
</comment>
<keyword evidence="1" id="KW-0812">Transmembrane</keyword>
<feature type="transmembrane region" description="Helical" evidence="1">
    <location>
        <begin position="21"/>
        <end position="50"/>
    </location>
</feature>
<accession>A0ABV8IZS3</accession>
<sequence>MHPYPPRAPEPSFLEREIAGVPLYVHLIAVFATCGVYLILLPFVLVFGAIDKGVSRAVDRVVDPLLDKALKAALVVVTIPAVLVYMAGEWLYKRYKRRAGKPEGA</sequence>
<dbReference type="Proteomes" id="UP001595867">
    <property type="component" value="Unassembled WGS sequence"/>
</dbReference>
<dbReference type="EMBL" id="JBHSBL010000019">
    <property type="protein sequence ID" value="MFC4068348.1"/>
    <property type="molecule type" value="Genomic_DNA"/>
</dbReference>
<evidence type="ECO:0000313" key="3">
    <source>
        <dbReference type="Proteomes" id="UP001595867"/>
    </source>
</evidence>
<protein>
    <submittedName>
        <fullName evidence="2">Uncharacterized protein</fullName>
    </submittedName>
</protein>
<feature type="transmembrane region" description="Helical" evidence="1">
    <location>
        <begin position="70"/>
        <end position="92"/>
    </location>
</feature>
<keyword evidence="3" id="KW-1185">Reference proteome</keyword>
<reference evidence="3" key="1">
    <citation type="journal article" date="2019" name="Int. J. Syst. Evol. Microbiol.">
        <title>The Global Catalogue of Microorganisms (GCM) 10K type strain sequencing project: providing services to taxonomists for standard genome sequencing and annotation.</title>
        <authorList>
            <consortium name="The Broad Institute Genomics Platform"/>
            <consortium name="The Broad Institute Genome Sequencing Center for Infectious Disease"/>
            <person name="Wu L."/>
            <person name="Ma J."/>
        </authorList>
    </citation>
    <scope>NUCLEOTIDE SEQUENCE [LARGE SCALE GENOMIC DNA]</scope>
    <source>
        <strain evidence="3">TBRC 5832</strain>
    </source>
</reference>
<evidence type="ECO:0000256" key="1">
    <source>
        <dbReference type="SAM" id="Phobius"/>
    </source>
</evidence>
<keyword evidence="1" id="KW-1133">Transmembrane helix</keyword>